<dbReference type="SMART" id="SM00443">
    <property type="entry name" value="G_patch"/>
    <property type="match status" value="1"/>
</dbReference>
<protein>
    <recommendedName>
        <fullName evidence="6">PinX1-related protein 1</fullName>
    </recommendedName>
</protein>
<keyword evidence="2" id="KW-0690">Ribosome biogenesis</keyword>
<keyword evidence="9" id="KW-1185">Reference proteome</keyword>
<dbReference type="Proteomes" id="UP000278143">
    <property type="component" value="Unassembled WGS sequence"/>
</dbReference>
<gene>
    <name evidence="8" type="ORF">SYNPS1DRAFT_5276</name>
</gene>
<evidence type="ECO:0000256" key="6">
    <source>
        <dbReference type="ARBA" id="ARBA00041961"/>
    </source>
</evidence>
<dbReference type="AlphaFoldDB" id="A0A4P9Z5T8"/>
<dbReference type="PANTHER" id="PTHR23149">
    <property type="entry name" value="G PATCH DOMAIN CONTAINING PROTEIN"/>
    <property type="match status" value="1"/>
</dbReference>
<comment type="similarity">
    <text evidence="5">Belongs to the PINX1 family.</text>
</comment>
<dbReference type="GO" id="GO:0003676">
    <property type="term" value="F:nucleic acid binding"/>
    <property type="evidence" value="ECO:0007669"/>
    <property type="project" value="InterPro"/>
</dbReference>
<reference evidence="9" key="1">
    <citation type="journal article" date="2018" name="Nat. Microbiol.">
        <title>Leveraging single-cell genomics to expand the fungal tree of life.</title>
        <authorList>
            <person name="Ahrendt S.R."/>
            <person name="Quandt C.A."/>
            <person name="Ciobanu D."/>
            <person name="Clum A."/>
            <person name="Salamov A."/>
            <person name="Andreopoulos B."/>
            <person name="Cheng J.F."/>
            <person name="Woyke T."/>
            <person name="Pelin A."/>
            <person name="Henrissat B."/>
            <person name="Reynolds N.K."/>
            <person name="Benny G.L."/>
            <person name="Smith M.E."/>
            <person name="James T.Y."/>
            <person name="Grigoriev I.V."/>
        </authorList>
    </citation>
    <scope>NUCLEOTIDE SEQUENCE [LARGE SCALE GENOMIC DNA]</scope>
    <source>
        <strain evidence="9">Benny S71-1</strain>
    </source>
</reference>
<name>A0A4P9Z5T8_9FUNG</name>
<evidence type="ECO:0000313" key="8">
    <source>
        <dbReference type="EMBL" id="RKP27895.1"/>
    </source>
</evidence>
<dbReference type="InterPro" id="IPR050656">
    <property type="entry name" value="PINX1"/>
</dbReference>
<keyword evidence="3" id="KW-0698">rRNA processing</keyword>
<feature type="non-terminal residue" evidence="8">
    <location>
        <position position="104"/>
    </location>
</feature>
<comment type="subcellular location">
    <subcellularLocation>
        <location evidence="1">Nucleus</location>
        <location evidence="1">Nucleolus</location>
    </subcellularLocation>
</comment>
<evidence type="ECO:0000256" key="5">
    <source>
        <dbReference type="ARBA" id="ARBA00038007"/>
    </source>
</evidence>
<proteinExistence type="inferred from homology"/>
<dbReference type="Pfam" id="PF01585">
    <property type="entry name" value="G-patch"/>
    <property type="match status" value="1"/>
</dbReference>
<dbReference type="EMBL" id="KZ989137">
    <property type="protein sequence ID" value="RKP27895.1"/>
    <property type="molecule type" value="Genomic_DNA"/>
</dbReference>
<accession>A0A4P9Z5T8</accession>
<organism evidence="8 9">
    <name type="scientific">Syncephalis pseudoplumigaleata</name>
    <dbReference type="NCBI Taxonomy" id="1712513"/>
    <lineage>
        <taxon>Eukaryota</taxon>
        <taxon>Fungi</taxon>
        <taxon>Fungi incertae sedis</taxon>
        <taxon>Zoopagomycota</taxon>
        <taxon>Zoopagomycotina</taxon>
        <taxon>Zoopagomycetes</taxon>
        <taxon>Zoopagales</taxon>
        <taxon>Piptocephalidaceae</taxon>
        <taxon>Syncephalis</taxon>
    </lineage>
</organism>
<evidence type="ECO:0000256" key="3">
    <source>
        <dbReference type="ARBA" id="ARBA00022552"/>
    </source>
</evidence>
<evidence type="ECO:0000259" key="7">
    <source>
        <dbReference type="PROSITE" id="PS50174"/>
    </source>
</evidence>
<dbReference type="PANTHER" id="PTHR23149:SF31">
    <property type="entry name" value="PROTEIN PXR1"/>
    <property type="match status" value="1"/>
</dbReference>
<dbReference type="GO" id="GO:0006364">
    <property type="term" value="P:rRNA processing"/>
    <property type="evidence" value="ECO:0007669"/>
    <property type="project" value="UniProtKB-KW"/>
</dbReference>
<feature type="domain" description="G-patch" evidence="7">
    <location>
        <begin position="25"/>
        <end position="71"/>
    </location>
</feature>
<sequence>MGLAGRKVKQRISRDPNNLVWSNDTSKFGFKMLEKMGWAPGKGLGKDEQGVVEHLKVSLKEDQLGVGADKKTVDNWISNSSGFEDVLKRLNGTTTTSEPDAPSS</sequence>
<dbReference type="GO" id="GO:0005730">
    <property type="term" value="C:nucleolus"/>
    <property type="evidence" value="ECO:0007669"/>
    <property type="project" value="UniProtKB-SubCell"/>
</dbReference>
<evidence type="ECO:0000256" key="2">
    <source>
        <dbReference type="ARBA" id="ARBA00022517"/>
    </source>
</evidence>
<keyword evidence="4" id="KW-0539">Nucleus</keyword>
<evidence type="ECO:0000313" key="9">
    <source>
        <dbReference type="Proteomes" id="UP000278143"/>
    </source>
</evidence>
<evidence type="ECO:0000256" key="4">
    <source>
        <dbReference type="ARBA" id="ARBA00023242"/>
    </source>
</evidence>
<evidence type="ECO:0000256" key="1">
    <source>
        <dbReference type="ARBA" id="ARBA00004604"/>
    </source>
</evidence>
<dbReference type="InterPro" id="IPR000467">
    <property type="entry name" value="G_patch_dom"/>
</dbReference>
<dbReference type="PROSITE" id="PS50174">
    <property type="entry name" value="G_PATCH"/>
    <property type="match status" value="1"/>
</dbReference>
<dbReference type="OrthoDB" id="29523at2759"/>